<dbReference type="EMBL" id="JAYLLN010000042">
    <property type="protein sequence ID" value="MEI5986073.1"/>
    <property type="molecule type" value="Genomic_DNA"/>
</dbReference>
<evidence type="ECO:0008006" key="3">
    <source>
        <dbReference type="Google" id="ProtNLM"/>
    </source>
</evidence>
<comment type="caution">
    <text evidence="1">The sequence shown here is derived from an EMBL/GenBank/DDBJ whole genome shotgun (WGS) entry which is preliminary data.</text>
</comment>
<evidence type="ECO:0000313" key="2">
    <source>
        <dbReference type="Proteomes" id="UP001363035"/>
    </source>
</evidence>
<protein>
    <recommendedName>
        <fullName evidence="3">Transposase</fullName>
    </recommendedName>
</protein>
<evidence type="ECO:0000313" key="1">
    <source>
        <dbReference type="EMBL" id="MEI5986073.1"/>
    </source>
</evidence>
<reference evidence="1 2" key="1">
    <citation type="submission" date="2024-01" db="EMBL/GenBank/DDBJ databases">
        <title>Sphingobacterium tenebrionis sp. nov., a novel endophyte isolated from tenebrio molitor intestines.</title>
        <authorList>
            <person name="Zhang C."/>
        </authorList>
    </citation>
    <scope>NUCLEOTIDE SEQUENCE [LARGE SCALE GENOMIC DNA]</scope>
    <source>
        <strain evidence="1 2">PU5-4</strain>
    </source>
</reference>
<dbReference type="RefSeq" id="WP_134776644.1">
    <property type="nucleotide sequence ID" value="NZ_JAYLLN010000042.1"/>
</dbReference>
<keyword evidence="2" id="KW-1185">Reference proteome</keyword>
<dbReference type="Proteomes" id="UP001363035">
    <property type="component" value="Unassembled WGS sequence"/>
</dbReference>
<gene>
    <name evidence="1" type="ORF">VJ786_14300</name>
</gene>
<sequence>MDSGEIEGTPSCNLHLLSNIGLSYIVRCRTFSEANQRRTSKLFVEVYMDVYKRKRESFTDSRLSDVVMKRLYIIDSTSITLFKDILKGICRNPCKGRKK</sequence>
<accession>A0ABU8I998</accession>
<name>A0ABU8I998_9SPHI</name>
<organism evidence="1 2">
    <name type="scientific">Sphingobacterium tenebrionis</name>
    <dbReference type="NCBI Taxonomy" id="3111775"/>
    <lineage>
        <taxon>Bacteria</taxon>
        <taxon>Pseudomonadati</taxon>
        <taxon>Bacteroidota</taxon>
        <taxon>Sphingobacteriia</taxon>
        <taxon>Sphingobacteriales</taxon>
        <taxon>Sphingobacteriaceae</taxon>
        <taxon>Sphingobacterium</taxon>
    </lineage>
</organism>
<proteinExistence type="predicted"/>